<dbReference type="GO" id="GO:0005524">
    <property type="term" value="F:ATP binding"/>
    <property type="evidence" value="ECO:0007669"/>
    <property type="project" value="UniProtKB-KW"/>
</dbReference>
<evidence type="ECO:0000313" key="7">
    <source>
        <dbReference type="Proteomes" id="UP000028878"/>
    </source>
</evidence>
<keyword evidence="7" id="KW-1185">Reference proteome</keyword>
<evidence type="ECO:0000256" key="4">
    <source>
        <dbReference type="ARBA" id="ARBA00022840"/>
    </source>
</evidence>
<name>A0A1L1PTI8_HYDIT</name>
<gene>
    <name evidence="6" type="ORF">BN948_03803</name>
</gene>
<keyword evidence="2" id="KW-0472">Membrane</keyword>
<reference evidence="7" key="2">
    <citation type="submission" date="2014-11" db="EMBL/GenBank/DDBJ databases">
        <title>Draft genome sequence of Hydrogenophaga intermedia S1.</title>
        <authorList>
            <person name="Gan H.M."/>
            <person name="Chew T.H."/>
            <person name="Stolz A."/>
        </authorList>
    </citation>
    <scope>NUCLEOTIDE SEQUENCE [LARGE SCALE GENOMIC DNA]</scope>
    <source>
        <strain evidence="7">S1</strain>
    </source>
</reference>
<dbReference type="PROSITE" id="PS50893">
    <property type="entry name" value="ABC_TRANSPORTER_2"/>
    <property type="match status" value="1"/>
</dbReference>
<evidence type="ECO:0000259" key="5">
    <source>
        <dbReference type="PROSITE" id="PS50893"/>
    </source>
</evidence>
<dbReference type="InterPro" id="IPR051120">
    <property type="entry name" value="ABC_AA/LPS_Transport"/>
</dbReference>
<dbReference type="GO" id="GO:0016887">
    <property type="term" value="F:ATP hydrolysis activity"/>
    <property type="evidence" value="ECO:0007669"/>
    <property type="project" value="InterPro"/>
</dbReference>
<keyword evidence="2" id="KW-1003">Cell membrane</keyword>
<dbReference type="InterPro" id="IPR032823">
    <property type="entry name" value="BCA_ABC_TP_C"/>
</dbReference>
<dbReference type="Proteomes" id="UP000028878">
    <property type="component" value="Unassembled WGS sequence"/>
</dbReference>
<dbReference type="EC" id="3.6.1.3" evidence="6"/>
<dbReference type="GO" id="GO:0005886">
    <property type="term" value="C:plasma membrane"/>
    <property type="evidence" value="ECO:0007669"/>
    <property type="project" value="TreeGrafter"/>
</dbReference>
<dbReference type="RefSeq" id="WP_009519267.1">
    <property type="nucleotide sequence ID" value="NZ_CCAE010000041.1"/>
</dbReference>
<dbReference type="InterPro" id="IPR027417">
    <property type="entry name" value="P-loop_NTPase"/>
</dbReference>
<dbReference type="AlphaFoldDB" id="A0A1L1PTI8"/>
<dbReference type="PANTHER" id="PTHR45772">
    <property type="entry name" value="CONSERVED COMPONENT OF ABC TRANSPORTER FOR NATURAL AMINO ACIDS-RELATED"/>
    <property type="match status" value="1"/>
</dbReference>
<evidence type="ECO:0000256" key="1">
    <source>
        <dbReference type="ARBA" id="ARBA00022448"/>
    </source>
</evidence>
<evidence type="ECO:0000256" key="2">
    <source>
        <dbReference type="ARBA" id="ARBA00022475"/>
    </source>
</evidence>
<proteinExistence type="predicted"/>
<feature type="domain" description="ABC transporter" evidence="5">
    <location>
        <begin position="6"/>
        <end position="247"/>
    </location>
</feature>
<dbReference type="PANTHER" id="PTHR45772:SF2">
    <property type="entry name" value="ABC TRANSPORTER ATP-BINDING PROTEIN"/>
    <property type="match status" value="1"/>
</dbReference>
<evidence type="ECO:0000256" key="3">
    <source>
        <dbReference type="ARBA" id="ARBA00022741"/>
    </source>
</evidence>
<accession>A0A1L1PTI8</accession>
<evidence type="ECO:0000313" key="6">
    <source>
        <dbReference type="EMBL" id="CDN89366.1"/>
    </source>
</evidence>
<keyword evidence="3" id="KW-0547">Nucleotide-binding</keyword>
<dbReference type="Pfam" id="PF00005">
    <property type="entry name" value="ABC_tran"/>
    <property type="match status" value="1"/>
</dbReference>
<dbReference type="InterPro" id="IPR003593">
    <property type="entry name" value="AAA+_ATPase"/>
</dbReference>
<protein>
    <submittedName>
        <fullName evidence="6">ABC transporter related protein</fullName>
        <ecNumber evidence="6">3.6.1.3</ecNumber>
    </submittedName>
</protein>
<keyword evidence="4" id="KW-0067">ATP-binding</keyword>
<dbReference type="InterPro" id="IPR003439">
    <property type="entry name" value="ABC_transporter-like_ATP-bd"/>
</dbReference>
<dbReference type="Gene3D" id="3.40.50.300">
    <property type="entry name" value="P-loop containing nucleotide triphosphate hydrolases"/>
    <property type="match status" value="1"/>
</dbReference>
<dbReference type="SUPFAM" id="SSF52540">
    <property type="entry name" value="P-loop containing nucleoside triphosphate hydrolases"/>
    <property type="match status" value="1"/>
</dbReference>
<dbReference type="SMART" id="SM00382">
    <property type="entry name" value="AAA"/>
    <property type="match status" value="1"/>
</dbReference>
<keyword evidence="1" id="KW-0813">Transport</keyword>
<dbReference type="CDD" id="cd03219">
    <property type="entry name" value="ABC_Mj1267_LivG_branched"/>
    <property type="match status" value="1"/>
</dbReference>
<dbReference type="Pfam" id="PF12399">
    <property type="entry name" value="BCA_ABC_TP_C"/>
    <property type="match status" value="1"/>
</dbReference>
<sequence length="263" mass="28158">MSAAALQTHGLGISFGAFHAVSGVNLSLEPGARQALIGPNGAGKTTLINLLTGIYKPSAGRVLMNGEDVTALSADRRARRGLARTFQINTLFPSLTPLSSVVLAISERDGLGAVWWRPLKRHTAVYDEARELLGRLKLDALADVPVAELAYGKQRLLEIALAMAAKPRILLLDEPAAGVPEDESGELFEVIDALPADISVLFIEHDMKLVFRFARRISVLVTGQVLTEGTPAEIGRDPRVREVYLGQAHTHAVQAIPAEAAHG</sequence>
<keyword evidence="6" id="KW-0378">Hydrolase</keyword>
<reference evidence="7" key="1">
    <citation type="submission" date="2014-02" db="EMBL/GenBank/DDBJ databases">
        <authorList>
            <person name="Gan H."/>
        </authorList>
    </citation>
    <scope>NUCLEOTIDE SEQUENCE [LARGE SCALE GENOMIC DNA]</scope>
    <source>
        <strain evidence="7">S1</strain>
    </source>
</reference>
<organism evidence="6 7">
    <name type="scientific">Hydrogenophaga intermedia</name>
    <dbReference type="NCBI Taxonomy" id="65786"/>
    <lineage>
        <taxon>Bacteria</taxon>
        <taxon>Pseudomonadati</taxon>
        <taxon>Pseudomonadota</taxon>
        <taxon>Betaproteobacteria</taxon>
        <taxon>Burkholderiales</taxon>
        <taxon>Comamonadaceae</taxon>
        <taxon>Hydrogenophaga</taxon>
    </lineage>
</organism>
<dbReference type="EMBL" id="CCAE010000041">
    <property type="protein sequence ID" value="CDN89366.1"/>
    <property type="molecule type" value="Genomic_DNA"/>
</dbReference>